<dbReference type="CDD" id="cd09112">
    <property type="entry name" value="PLDc_CLS_2"/>
    <property type="match status" value="1"/>
</dbReference>
<dbReference type="GO" id="GO:0005886">
    <property type="term" value="C:plasma membrane"/>
    <property type="evidence" value="ECO:0007669"/>
    <property type="project" value="UniProtKB-SubCell"/>
</dbReference>
<feature type="active site" evidence="12">
    <location>
        <position position="414"/>
    </location>
</feature>
<evidence type="ECO:0000256" key="3">
    <source>
        <dbReference type="ARBA" id="ARBA00022516"/>
    </source>
</evidence>
<feature type="active site" evidence="12">
    <location>
        <position position="230"/>
    </location>
</feature>
<evidence type="ECO:0000256" key="5">
    <source>
        <dbReference type="ARBA" id="ARBA00022692"/>
    </source>
</evidence>
<keyword evidence="9 12" id="KW-0472">Membrane</keyword>
<dbReference type="Pfam" id="PF13396">
    <property type="entry name" value="PLDc_N"/>
    <property type="match status" value="1"/>
</dbReference>
<comment type="similarity">
    <text evidence="12">Belongs to the phospholipase D family. Cardiolipin synthase subfamily.</text>
</comment>
<feature type="domain" description="PLD phosphodiesterase" evidence="14">
    <location>
        <begin position="223"/>
        <end position="250"/>
    </location>
</feature>
<organism evidence="15 17">
    <name type="scientific">Flagellimonas aequoris</name>
    <dbReference type="NCBI Taxonomy" id="2306997"/>
    <lineage>
        <taxon>Bacteria</taxon>
        <taxon>Pseudomonadati</taxon>
        <taxon>Bacteroidota</taxon>
        <taxon>Flavobacteriia</taxon>
        <taxon>Flavobacteriales</taxon>
        <taxon>Flavobacteriaceae</taxon>
        <taxon>Flagellimonas</taxon>
    </lineage>
</organism>
<dbReference type="EMBL" id="QXFJ01000031">
    <property type="protein sequence ID" value="RIV67387.1"/>
    <property type="molecule type" value="Genomic_DNA"/>
</dbReference>
<dbReference type="PROSITE" id="PS50035">
    <property type="entry name" value="PLD"/>
    <property type="match status" value="2"/>
</dbReference>
<dbReference type="EMBL" id="VNWL01000030">
    <property type="protein sequence ID" value="TXJ99207.1"/>
    <property type="molecule type" value="Genomic_DNA"/>
</dbReference>
<dbReference type="RefSeq" id="WP_119641893.1">
    <property type="nucleotide sequence ID" value="NZ_QXFJ01000031.1"/>
</dbReference>
<dbReference type="SUPFAM" id="SSF56024">
    <property type="entry name" value="Phospholipase D/nuclease"/>
    <property type="match status" value="2"/>
</dbReference>
<dbReference type="GO" id="GO:0008808">
    <property type="term" value="F:cardiolipin synthase activity"/>
    <property type="evidence" value="ECO:0007669"/>
    <property type="project" value="UniProtKB-UniRule"/>
</dbReference>
<keyword evidence="3 12" id="KW-0444">Lipid biosynthesis</keyword>
<evidence type="ECO:0000256" key="7">
    <source>
        <dbReference type="ARBA" id="ARBA00022989"/>
    </source>
</evidence>
<dbReference type="GO" id="GO:0032049">
    <property type="term" value="P:cardiolipin biosynthetic process"/>
    <property type="evidence" value="ECO:0007669"/>
    <property type="project" value="UniProtKB-UniRule"/>
</dbReference>
<dbReference type="InterPro" id="IPR030874">
    <property type="entry name" value="Cardiolipin_synth_Firmi"/>
</dbReference>
<feature type="active site" evidence="12">
    <location>
        <position position="235"/>
    </location>
</feature>
<evidence type="ECO:0000313" key="16">
    <source>
        <dbReference type="EMBL" id="TXJ99207.1"/>
    </source>
</evidence>
<keyword evidence="7 12" id="KW-1133">Transmembrane helix</keyword>
<evidence type="ECO:0000256" key="2">
    <source>
        <dbReference type="ARBA" id="ARBA00022475"/>
    </source>
</evidence>
<evidence type="ECO:0000256" key="11">
    <source>
        <dbReference type="ARBA" id="ARBA00023264"/>
    </source>
</evidence>
<evidence type="ECO:0000256" key="9">
    <source>
        <dbReference type="ARBA" id="ARBA00023136"/>
    </source>
</evidence>
<comment type="caution">
    <text evidence="15">The sequence shown here is derived from an EMBL/GenBank/DDBJ whole genome shotgun (WGS) entry which is preliminary data.</text>
</comment>
<dbReference type="OrthoDB" id="9762009at2"/>
<evidence type="ECO:0000256" key="13">
    <source>
        <dbReference type="NCBIfam" id="TIGR04265"/>
    </source>
</evidence>
<dbReference type="PANTHER" id="PTHR21248:SF22">
    <property type="entry name" value="PHOSPHOLIPASE D"/>
    <property type="match status" value="1"/>
</dbReference>
<keyword evidence="18" id="KW-1185">Reference proteome</keyword>
<feature type="domain" description="PLD phosphodiesterase" evidence="14">
    <location>
        <begin position="402"/>
        <end position="429"/>
    </location>
</feature>
<dbReference type="PANTHER" id="PTHR21248">
    <property type="entry name" value="CARDIOLIPIN SYNTHASE"/>
    <property type="match status" value="1"/>
</dbReference>
<dbReference type="Gene3D" id="3.30.870.10">
    <property type="entry name" value="Endonuclease Chain A"/>
    <property type="match status" value="2"/>
</dbReference>
<evidence type="ECO:0000313" key="17">
    <source>
        <dbReference type="Proteomes" id="UP000284189"/>
    </source>
</evidence>
<comment type="function">
    <text evidence="12">Catalyzes the reversible phosphatidyl group transfer from one phosphatidylglycerol molecule to another to form cardiolipin (CL) (diphosphatidylglycerol) and glycerol.</text>
</comment>
<proteinExistence type="inferred from homology"/>
<reference evidence="16 18" key="2">
    <citation type="submission" date="2019-07" db="EMBL/GenBank/DDBJ databases">
        <title>Draft genome of two Muricauda strains isolated from deep sea.</title>
        <authorList>
            <person name="Sun C."/>
        </authorList>
    </citation>
    <scope>NUCLEOTIDE SEQUENCE [LARGE SCALE GENOMIC DNA]</scope>
    <source>
        <strain evidence="16 18">NH166</strain>
    </source>
</reference>
<evidence type="ECO:0000256" key="6">
    <source>
        <dbReference type="ARBA" id="ARBA00022737"/>
    </source>
</evidence>
<evidence type="ECO:0000256" key="10">
    <source>
        <dbReference type="ARBA" id="ARBA00023209"/>
    </source>
</evidence>
<evidence type="ECO:0000256" key="8">
    <source>
        <dbReference type="ARBA" id="ARBA00023098"/>
    </source>
</evidence>
<dbReference type="HAMAP" id="MF_01916">
    <property type="entry name" value="Cardiolipin_synth_Cls"/>
    <property type="match status" value="1"/>
</dbReference>
<evidence type="ECO:0000259" key="14">
    <source>
        <dbReference type="PROSITE" id="PS50035"/>
    </source>
</evidence>
<dbReference type="AlphaFoldDB" id="A0A418N241"/>
<protein>
    <recommendedName>
        <fullName evidence="12 13">Cardiolipin synthase</fullName>
        <shortName evidence="12">CL synthase</shortName>
        <ecNumber evidence="12 13">2.7.8.-</ecNumber>
    </recommendedName>
</protein>
<keyword evidence="2 12" id="KW-1003">Cell membrane</keyword>
<dbReference type="CDD" id="cd09110">
    <property type="entry name" value="PLDc_CLS_1"/>
    <property type="match status" value="1"/>
</dbReference>
<dbReference type="NCBIfam" id="TIGR04265">
    <property type="entry name" value="bac_cardiolipin"/>
    <property type="match status" value="1"/>
</dbReference>
<sequence length="489" mass="55196">MEFGQTEWVLGVQLAYVVGIISICLIVIFDTRSVSKTLAYLLLVIFVPIAGAIFYFSFGINYRKRKIYSKKLIADGILAQEASEKLKASNHKLFSSGNLSIDQNREMIQLLSNKKAGGNPILPNNEVEILLNGEAFFPLLMEELKKAKHHIHIQYYIYENDTIGNQLKDLLIRKASEGVVVRFIYDDFGSKNIRGNIVKELNRSGVRAVPFNKIKLLFLANRLNYRNHRKIVVIDGKVAFTGGINVCDKYINNGKNDLFWRDTNVVIKGPAIFGLQQVFLSDWNFCSKENLGIDRELFPIIPNNAQANAAVQVVSNGPDSDLPNILYAIIQAIQLAKREVLITTPYYIPDGSLQQSLIIAALSGVDVKLLVPKKGDSKLVNRATQAYFDELLEAGVKIYLYEKGFVHAKTFVTDRRLASIGTANLDLRSFDLNFEVNAIIYDEKTAIKLAESFDDDLLVSEEITSENWNNRPRLRKLTERLVRLISPFL</sequence>
<dbReference type="InterPro" id="IPR001736">
    <property type="entry name" value="PLipase_D/transphosphatidylase"/>
</dbReference>
<keyword evidence="6" id="KW-0677">Repeat</keyword>
<evidence type="ECO:0000256" key="12">
    <source>
        <dbReference type="HAMAP-Rule" id="MF_01916"/>
    </source>
</evidence>
<accession>A0A418N241</accession>
<dbReference type="Proteomes" id="UP000284189">
    <property type="component" value="Unassembled WGS sequence"/>
</dbReference>
<dbReference type="Pfam" id="PF13091">
    <property type="entry name" value="PLDc_2"/>
    <property type="match status" value="2"/>
</dbReference>
<dbReference type="InterPro" id="IPR022924">
    <property type="entry name" value="Cardiolipin_synthase"/>
</dbReference>
<gene>
    <name evidence="15" type="primary">cls</name>
    <name evidence="15" type="ORF">D2U88_17735</name>
    <name evidence="16" type="ORF">FQ019_17525</name>
</gene>
<keyword evidence="5 12" id="KW-0812">Transmembrane</keyword>
<evidence type="ECO:0000313" key="15">
    <source>
        <dbReference type="EMBL" id="RIV67387.1"/>
    </source>
</evidence>
<feature type="active site" evidence="12">
    <location>
        <position position="407"/>
    </location>
</feature>
<reference evidence="15 17" key="1">
    <citation type="submission" date="2018-08" db="EMBL/GenBank/DDBJ databases">
        <title>Proposal of Muricauda 72 sp.nov. and Muricauda NH166 sp.nov., isolated from seawater.</title>
        <authorList>
            <person name="Cheng H."/>
            <person name="Wu Y.-H."/>
            <person name="Guo L.-L."/>
            <person name="Xu X.-W."/>
        </authorList>
    </citation>
    <scope>NUCLEOTIDE SEQUENCE [LARGE SCALE GENOMIC DNA]</scope>
    <source>
        <strain evidence="15 17">NH166</strain>
    </source>
</reference>
<feature type="transmembrane region" description="Helical" evidence="12">
    <location>
        <begin position="40"/>
        <end position="62"/>
    </location>
</feature>
<feature type="active site" evidence="12">
    <location>
        <position position="409"/>
    </location>
</feature>
<feature type="active site" evidence="12">
    <location>
        <position position="228"/>
    </location>
</feature>
<dbReference type="EC" id="2.7.8.-" evidence="12 13"/>
<comment type="subcellular location">
    <subcellularLocation>
        <location evidence="1 12">Cell membrane</location>
        <topology evidence="1 12">Multi-pass membrane protein</topology>
    </subcellularLocation>
</comment>
<keyword evidence="8 12" id="KW-0443">Lipid metabolism</keyword>
<dbReference type="InterPro" id="IPR025202">
    <property type="entry name" value="PLD-like_dom"/>
</dbReference>
<evidence type="ECO:0000256" key="4">
    <source>
        <dbReference type="ARBA" id="ARBA00022679"/>
    </source>
</evidence>
<evidence type="ECO:0000256" key="1">
    <source>
        <dbReference type="ARBA" id="ARBA00004651"/>
    </source>
</evidence>
<feature type="transmembrane region" description="Helical" evidence="12">
    <location>
        <begin position="7"/>
        <end position="28"/>
    </location>
</feature>
<keyword evidence="11 12" id="KW-1208">Phospholipid metabolism</keyword>
<dbReference type="SMART" id="SM00155">
    <property type="entry name" value="PLDc"/>
    <property type="match status" value="2"/>
</dbReference>
<keyword evidence="10 12" id="KW-0594">Phospholipid biosynthesis</keyword>
<dbReference type="InterPro" id="IPR027379">
    <property type="entry name" value="CLS_N"/>
</dbReference>
<name>A0A418N241_9FLAO</name>
<evidence type="ECO:0000313" key="18">
    <source>
        <dbReference type="Proteomes" id="UP000321528"/>
    </source>
</evidence>
<comment type="catalytic activity">
    <reaction evidence="12">
        <text>2 a 1,2-diacyl-sn-glycero-3-phospho-(1'-sn-glycerol) = a cardiolipin + glycerol</text>
        <dbReference type="Rhea" id="RHEA:31451"/>
        <dbReference type="ChEBI" id="CHEBI:17754"/>
        <dbReference type="ChEBI" id="CHEBI:62237"/>
        <dbReference type="ChEBI" id="CHEBI:64716"/>
    </reaction>
</comment>
<keyword evidence="4 12" id="KW-0808">Transferase</keyword>
<dbReference type="Proteomes" id="UP000321528">
    <property type="component" value="Unassembled WGS sequence"/>
</dbReference>